<organism evidence="2 3">
    <name type="scientific">Eumeta variegata</name>
    <name type="common">Bagworm moth</name>
    <name type="synonym">Eumeta japonica</name>
    <dbReference type="NCBI Taxonomy" id="151549"/>
    <lineage>
        <taxon>Eukaryota</taxon>
        <taxon>Metazoa</taxon>
        <taxon>Ecdysozoa</taxon>
        <taxon>Arthropoda</taxon>
        <taxon>Hexapoda</taxon>
        <taxon>Insecta</taxon>
        <taxon>Pterygota</taxon>
        <taxon>Neoptera</taxon>
        <taxon>Endopterygota</taxon>
        <taxon>Lepidoptera</taxon>
        <taxon>Glossata</taxon>
        <taxon>Ditrysia</taxon>
        <taxon>Tineoidea</taxon>
        <taxon>Psychidae</taxon>
        <taxon>Oiketicinae</taxon>
        <taxon>Eumeta</taxon>
    </lineage>
</organism>
<reference evidence="2 3" key="1">
    <citation type="journal article" date="2019" name="Commun. Biol.">
        <title>The bagworm genome reveals a unique fibroin gene that provides high tensile strength.</title>
        <authorList>
            <person name="Kono N."/>
            <person name="Nakamura H."/>
            <person name="Ohtoshi R."/>
            <person name="Tomita M."/>
            <person name="Numata K."/>
            <person name="Arakawa K."/>
        </authorList>
    </citation>
    <scope>NUCLEOTIDE SEQUENCE [LARGE SCALE GENOMIC DNA]</scope>
</reference>
<keyword evidence="3" id="KW-1185">Reference proteome</keyword>
<evidence type="ECO:0000256" key="1">
    <source>
        <dbReference type="SAM" id="MobiDB-lite"/>
    </source>
</evidence>
<proteinExistence type="predicted"/>
<dbReference type="OrthoDB" id="6430887at2759"/>
<name>A0A4C1TG84_EUMVA</name>
<dbReference type="AlphaFoldDB" id="A0A4C1TG84"/>
<feature type="compositionally biased region" description="Basic and acidic residues" evidence="1">
    <location>
        <begin position="74"/>
        <end position="84"/>
    </location>
</feature>
<gene>
    <name evidence="2" type="ORF">EVAR_10244_1</name>
</gene>
<accession>A0A4C1TG84</accession>
<dbReference type="EMBL" id="BGZK01000052">
    <property type="protein sequence ID" value="GBP12580.1"/>
    <property type="molecule type" value="Genomic_DNA"/>
</dbReference>
<feature type="region of interest" description="Disordered" evidence="1">
    <location>
        <begin position="71"/>
        <end position="98"/>
    </location>
</feature>
<feature type="compositionally biased region" description="Acidic residues" evidence="1">
    <location>
        <begin position="88"/>
        <end position="98"/>
    </location>
</feature>
<dbReference type="Proteomes" id="UP000299102">
    <property type="component" value="Unassembled WGS sequence"/>
</dbReference>
<comment type="caution">
    <text evidence="2">The sequence shown here is derived from an EMBL/GenBank/DDBJ whole genome shotgun (WGS) entry which is preliminary data.</text>
</comment>
<sequence>MKLFQKVHRYVMLHQSSLKRVSNYLFLMSPTDCGWNNVDGKLEPTWFVGNQLPEVYEGIVITPDILENSLDSGTETKDYEKMDQVETNFEDESSDDED</sequence>
<evidence type="ECO:0000313" key="3">
    <source>
        <dbReference type="Proteomes" id="UP000299102"/>
    </source>
</evidence>
<protein>
    <submittedName>
        <fullName evidence="2">Uncharacterized protein</fullName>
    </submittedName>
</protein>
<evidence type="ECO:0000313" key="2">
    <source>
        <dbReference type="EMBL" id="GBP12580.1"/>
    </source>
</evidence>